<organism evidence="8 9">
    <name type="scientific">Knoellia koreensis</name>
    <dbReference type="NCBI Taxonomy" id="2730921"/>
    <lineage>
        <taxon>Bacteria</taxon>
        <taxon>Bacillati</taxon>
        <taxon>Actinomycetota</taxon>
        <taxon>Actinomycetes</taxon>
        <taxon>Micrococcales</taxon>
        <taxon>Intrasporangiaceae</taxon>
        <taxon>Knoellia</taxon>
    </lineage>
</organism>
<feature type="transmembrane region" description="Helical" evidence="6">
    <location>
        <begin position="19"/>
        <end position="52"/>
    </location>
</feature>
<dbReference type="InterPro" id="IPR003834">
    <property type="entry name" value="Cyt_c_assmbl_TM_dom"/>
</dbReference>
<name>A0A849HJH6_9MICO</name>
<feature type="transmembrane region" description="Helical" evidence="6">
    <location>
        <begin position="139"/>
        <end position="163"/>
    </location>
</feature>
<comment type="caution">
    <text evidence="8">The sequence shown here is derived from an EMBL/GenBank/DDBJ whole genome shotgun (WGS) entry which is preliminary data.</text>
</comment>
<feature type="transmembrane region" description="Helical" evidence="6">
    <location>
        <begin position="99"/>
        <end position="118"/>
    </location>
</feature>
<sequence length="253" mass="26418">MTAITADVGDTVSSGALPIALAIALLAGAVSFASPCVLPLVPGFLGYVTGLSDESLEQRRRHRLVLGALLFVLGFTVVFIVLTAFLAGVGATLVEHRGLLMRVGGVLVILMAVVFLGAGTQRELKLHWRPASGLAGAPLLGVVFALGWAPCTGPTLAAVQILATTTGDQSAVTRGIVLAVAYSLGLGVPFLLIAAGYERFGAVSRFLRRHQRGIQVFGGVLLLAIGLMLVTGVWESWTRYVQTALVGTFRTVI</sequence>
<keyword evidence="3 6" id="KW-0812">Transmembrane</keyword>
<evidence type="ECO:0000313" key="9">
    <source>
        <dbReference type="Proteomes" id="UP000588586"/>
    </source>
</evidence>
<dbReference type="PANTHER" id="PTHR31272:SF4">
    <property type="entry name" value="CYTOCHROME C-TYPE BIOGENESIS PROTEIN HI_1454-RELATED"/>
    <property type="match status" value="1"/>
</dbReference>
<dbReference type="PANTHER" id="PTHR31272">
    <property type="entry name" value="CYTOCHROME C-TYPE BIOGENESIS PROTEIN HI_1454-RELATED"/>
    <property type="match status" value="1"/>
</dbReference>
<gene>
    <name evidence="8" type="ORF">HJG52_16480</name>
</gene>
<keyword evidence="9" id="KW-1185">Reference proteome</keyword>
<dbReference type="GO" id="GO:0017004">
    <property type="term" value="P:cytochrome complex assembly"/>
    <property type="evidence" value="ECO:0007669"/>
    <property type="project" value="InterPro"/>
</dbReference>
<evidence type="ECO:0000256" key="6">
    <source>
        <dbReference type="SAM" id="Phobius"/>
    </source>
</evidence>
<keyword evidence="5 6" id="KW-0472">Membrane</keyword>
<feature type="transmembrane region" description="Helical" evidence="6">
    <location>
        <begin position="175"/>
        <end position="195"/>
    </location>
</feature>
<comment type="subcellular location">
    <subcellularLocation>
        <location evidence="1">Membrane</location>
        <topology evidence="1">Multi-pass membrane protein</topology>
    </subcellularLocation>
</comment>
<protein>
    <submittedName>
        <fullName evidence="8">Cytochrome c biogenesis protein CcdA</fullName>
    </submittedName>
</protein>
<feature type="transmembrane region" description="Helical" evidence="6">
    <location>
        <begin position="64"/>
        <end position="87"/>
    </location>
</feature>
<accession>A0A849HJH6</accession>
<reference evidence="8 9" key="1">
    <citation type="submission" date="2020-04" db="EMBL/GenBank/DDBJ databases">
        <title>Knoellia sp. isolate from air conditioner.</title>
        <authorList>
            <person name="Chea S."/>
            <person name="Kim D.-U."/>
        </authorList>
    </citation>
    <scope>NUCLEOTIDE SEQUENCE [LARGE SCALE GENOMIC DNA]</scope>
    <source>
        <strain evidence="8 9">DB2414S</strain>
    </source>
</reference>
<dbReference type="AlphaFoldDB" id="A0A849HJH6"/>
<evidence type="ECO:0000313" key="8">
    <source>
        <dbReference type="EMBL" id="NNM47588.1"/>
    </source>
</evidence>
<evidence type="ECO:0000259" key="7">
    <source>
        <dbReference type="Pfam" id="PF02683"/>
    </source>
</evidence>
<dbReference type="Pfam" id="PF02683">
    <property type="entry name" value="DsbD_TM"/>
    <property type="match status" value="1"/>
</dbReference>
<dbReference type="Proteomes" id="UP000588586">
    <property type="component" value="Unassembled WGS sequence"/>
</dbReference>
<keyword evidence="4 6" id="KW-1133">Transmembrane helix</keyword>
<feature type="domain" description="Cytochrome C biogenesis protein transmembrane" evidence="7">
    <location>
        <begin position="19"/>
        <end position="231"/>
    </location>
</feature>
<evidence type="ECO:0000256" key="2">
    <source>
        <dbReference type="ARBA" id="ARBA00006143"/>
    </source>
</evidence>
<comment type="similarity">
    <text evidence="2">Belongs to the DsbD family.</text>
</comment>
<feature type="transmembrane region" description="Helical" evidence="6">
    <location>
        <begin position="216"/>
        <end position="234"/>
    </location>
</feature>
<dbReference type="RefSeq" id="WP_171244715.1">
    <property type="nucleotide sequence ID" value="NZ_JABEPQ010000004.1"/>
</dbReference>
<evidence type="ECO:0000256" key="3">
    <source>
        <dbReference type="ARBA" id="ARBA00022692"/>
    </source>
</evidence>
<evidence type="ECO:0000256" key="5">
    <source>
        <dbReference type="ARBA" id="ARBA00023136"/>
    </source>
</evidence>
<dbReference type="GO" id="GO:0016020">
    <property type="term" value="C:membrane"/>
    <property type="evidence" value="ECO:0007669"/>
    <property type="project" value="UniProtKB-SubCell"/>
</dbReference>
<dbReference type="EMBL" id="JABEPQ010000004">
    <property type="protein sequence ID" value="NNM47588.1"/>
    <property type="molecule type" value="Genomic_DNA"/>
</dbReference>
<dbReference type="InterPro" id="IPR051790">
    <property type="entry name" value="Cytochrome_c-biogenesis_DsbD"/>
</dbReference>
<evidence type="ECO:0000256" key="1">
    <source>
        <dbReference type="ARBA" id="ARBA00004141"/>
    </source>
</evidence>
<evidence type="ECO:0000256" key="4">
    <source>
        <dbReference type="ARBA" id="ARBA00022989"/>
    </source>
</evidence>
<proteinExistence type="inferred from homology"/>